<dbReference type="GO" id="GO:0043190">
    <property type="term" value="C:ATP-binding cassette (ABC) transporter complex"/>
    <property type="evidence" value="ECO:0007669"/>
    <property type="project" value="InterPro"/>
</dbReference>
<comment type="caution">
    <text evidence="3">The sequence shown here is derived from an EMBL/GenBank/DDBJ whole genome shotgun (WGS) entry which is preliminary data.</text>
</comment>
<feature type="chain" id="PRO_5039156897" evidence="1">
    <location>
        <begin position="27"/>
        <end position="601"/>
    </location>
</feature>
<dbReference type="GO" id="GO:0042597">
    <property type="term" value="C:periplasmic space"/>
    <property type="evidence" value="ECO:0007669"/>
    <property type="project" value="UniProtKB-ARBA"/>
</dbReference>
<dbReference type="PANTHER" id="PTHR30290:SF65">
    <property type="entry name" value="MONOACYL PHOSPHATIDYLINOSITOL TETRAMANNOSIDE-BINDING PROTEIN LPQW-RELATED"/>
    <property type="match status" value="1"/>
</dbReference>
<dbReference type="Gene3D" id="3.40.190.10">
    <property type="entry name" value="Periplasmic binding protein-like II"/>
    <property type="match status" value="1"/>
</dbReference>
<dbReference type="EMBL" id="RZGZ01000003">
    <property type="protein sequence ID" value="RUQ99230.1"/>
    <property type="molecule type" value="Genomic_DNA"/>
</dbReference>
<organism evidence="3 4">
    <name type="scientific">Labedella endophytica</name>
    <dbReference type="NCBI Taxonomy" id="1523160"/>
    <lineage>
        <taxon>Bacteria</taxon>
        <taxon>Bacillati</taxon>
        <taxon>Actinomycetota</taxon>
        <taxon>Actinomycetes</taxon>
        <taxon>Micrococcales</taxon>
        <taxon>Microbacteriaceae</taxon>
        <taxon>Labedella</taxon>
    </lineage>
</organism>
<dbReference type="InterPro" id="IPR039424">
    <property type="entry name" value="SBP_5"/>
</dbReference>
<protein>
    <submittedName>
        <fullName evidence="3">ABC transporter family substrate-binding protein</fullName>
    </submittedName>
</protein>
<sequence length="601" mass="63597">MTNTNRWARRSAAAVAAAGVTALVLAGCTTGGTEGGDDAAEGGTITVAVTNEVTSLNGSTPQGNLDTNGMVGYLTGTTGSSGGASLGGFYTLDEEFNIVHNDNIGTYEKTADDPLTVEYKLNDGLKWSDGEDITADDLLVGWAIGSGYYNDATLDEATGEPTSGTQYFQLAGSTDGLDTTAMPEISEDGLGLTLVYGEPFVDWELGNLLDKPAHVLAEQAGVTEEEFIQVLMDTPKGDPANPVEPNETLKAAADFWNTGYDFTSMPTDESLLVASGPFIMSDYTPNQSMTFSKNPEYTGEDVPAYDELVLRFVPDANAQVTALQNGEVNAIYPQASADTLTALENANQTVIEGDQLSYDHLDLNFGSEVFADANVREAFLKTIPRQQILESIITPINPSAEVLNSQIFVPANTEYTDAVAASGYDAYAEPDIEGAKELLAGATPTIRILYNTDNPNRVDSFQAIQASATEAGFIIEDAGSPDWSSLLPGGEYDASIFGWISPGAGNSALAQIFKTAGGGNYNKYSNAEVDEMVDAAQTELDPEALGQLKVQIDAATAADFYGLPLFQSPGLFATNGTVDGIEFFGNQTGIVWNAQDWTIAE</sequence>
<proteinExistence type="predicted"/>
<dbReference type="SUPFAM" id="SSF53850">
    <property type="entry name" value="Periplasmic binding protein-like II"/>
    <property type="match status" value="1"/>
</dbReference>
<name>A0A433JQH2_9MICO</name>
<dbReference type="Proteomes" id="UP000274909">
    <property type="component" value="Unassembled WGS sequence"/>
</dbReference>
<dbReference type="RefSeq" id="WP_127050792.1">
    <property type="nucleotide sequence ID" value="NZ_RZGZ01000003.1"/>
</dbReference>
<reference evidence="3 4" key="1">
    <citation type="submission" date="2018-12" db="EMBL/GenBank/DDBJ databases">
        <authorList>
            <person name="Li F."/>
        </authorList>
    </citation>
    <scope>NUCLEOTIDE SEQUENCE [LARGE SCALE GENOMIC DNA]</scope>
    <source>
        <strain evidence="3 4">EGI 6500705</strain>
    </source>
</reference>
<dbReference type="AlphaFoldDB" id="A0A433JQH2"/>
<accession>A0A433JQH2</accession>
<dbReference type="PROSITE" id="PS51257">
    <property type="entry name" value="PROKAR_LIPOPROTEIN"/>
    <property type="match status" value="1"/>
</dbReference>
<dbReference type="Gene3D" id="3.10.105.10">
    <property type="entry name" value="Dipeptide-binding Protein, Domain 3"/>
    <property type="match status" value="1"/>
</dbReference>
<gene>
    <name evidence="3" type="ORF">ELQ94_13065</name>
</gene>
<dbReference type="InterPro" id="IPR000914">
    <property type="entry name" value="SBP_5_dom"/>
</dbReference>
<dbReference type="InterPro" id="IPR030678">
    <property type="entry name" value="Peptide/Ni-bd"/>
</dbReference>
<dbReference type="PIRSF" id="PIRSF002741">
    <property type="entry name" value="MppA"/>
    <property type="match status" value="1"/>
</dbReference>
<feature type="domain" description="Solute-binding protein family 5" evidence="2">
    <location>
        <begin position="109"/>
        <end position="516"/>
    </location>
</feature>
<dbReference type="Pfam" id="PF00496">
    <property type="entry name" value="SBP_bac_5"/>
    <property type="match status" value="1"/>
</dbReference>
<evidence type="ECO:0000313" key="4">
    <source>
        <dbReference type="Proteomes" id="UP000274909"/>
    </source>
</evidence>
<evidence type="ECO:0000259" key="2">
    <source>
        <dbReference type="Pfam" id="PF00496"/>
    </source>
</evidence>
<keyword evidence="1" id="KW-0732">Signal</keyword>
<evidence type="ECO:0000313" key="3">
    <source>
        <dbReference type="EMBL" id="RUQ99230.1"/>
    </source>
</evidence>
<evidence type="ECO:0000256" key="1">
    <source>
        <dbReference type="SAM" id="SignalP"/>
    </source>
</evidence>
<dbReference type="CDD" id="cd08501">
    <property type="entry name" value="PBP2_Lpqw"/>
    <property type="match status" value="1"/>
</dbReference>
<keyword evidence="4" id="KW-1185">Reference proteome</keyword>
<dbReference type="GO" id="GO:0015833">
    <property type="term" value="P:peptide transport"/>
    <property type="evidence" value="ECO:0007669"/>
    <property type="project" value="TreeGrafter"/>
</dbReference>
<dbReference type="OrthoDB" id="9764591at2"/>
<dbReference type="PANTHER" id="PTHR30290">
    <property type="entry name" value="PERIPLASMIC BINDING COMPONENT OF ABC TRANSPORTER"/>
    <property type="match status" value="1"/>
</dbReference>
<feature type="signal peptide" evidence="1">
    <location>
        <begin position="1"/>
        <end position="26"/>
    </location>
</feature>
<dbReference type="GO" id="GO:1904680">
    <property type="term" value="F:peptide transmembrane transporter activity"/>
    <property type="evidence" value="ECO:0007669"/>
    <property type="project" value="TreeGrafter"/>
</dbReference>